<dbReference type="InterPro" id="IPR036721">
    <property type="entry name" value="RCK_C_sf"/>
</dbReference>
<dbReference type="Pfam" id="PF02080">
    <property type="entry name" value="TrkA_C"/>
    <property type="match status" value="1"/>
</dbReference>
<evidence type="ECO:0000313" key="4">
    <source>
        <dbReference type="Proteomes" id="UP000447833"/>
    </source>
</evidence>
<dbReference type="Gene3D" id="3.30.70.1450">
    <property type="entry name" value="Regulator of K+ conductance, C-terminal domain"/>
    <property type="match status" value="1"/>
</dbReference>
<dbReference type="PANTHER" id="PTHR43833:SF7">
    <property type="entry name" value="KTR SYSTEM POTASSIUM UPTAKE PROTEIN C"/>
    <property type="match status" value="1"/>
</dbReference>
<dbReference type="InterPro" id="IPR036291">
    <property type="entry name" value="NAD(P)-bd_dom_sf"/>
</dbReference>
<organism evidence="3 4">
    <name type="scientific">Guptibacillus hwajinpoensis</name>
    <dbReference type="NCBI Taxonomy" id="208199"/>
    <lineage>
        <taxon>Bacteria</taxon>
        <taxon>Bacillati</taxon>
        <taxon>Bacillota</taxon>
        <taxon>Bacilli</taxon>
        <taxon>Bacillales</taxon>
        <taxon>Guptibacillaceae</taxon>
        <taxon>Guptibacillus</taxon>
    </lineage>
</organism>
<dbReference type="GO" id="GO:0006813">
    <property type="term" value="P:potassium ion transport"/>
    <property type="evidence" value="ECO:0007669"/>
    <property type="project" value="InterPro"/>
</dbReference>
<feature type="domain" description="RCK N-terminal" evidence="1">
    <location>
        <begin position="2"/>
        <end position="118"/>
    </location>
</feature>
<dbReference type="PROSITE" id="PS51202">
    <property type="entry name" value="RCK_C"/>
    <property type="match status" value="1"/>
</dbReference>
<gene>
    <name evidence="3" type="ORF">GLW07_13090</name>
</gene>
<dbReference type="Pfam" id="PF02254">
    <property type="entry name" value="TrkA_N"/>
    <property type="match status" value="1"/>
</dbReference>
<evidence type="ECO:0000259" key="1">
    <source>
        <dbReference type="PROSITE" id="PS51201"/>
    </source>
</evidence>
<dbReference type="AlphaFoldDB" id="A0A845F0M8"/>
<dbReference type="EMBL" id="WMEY01000003">
    <property type="protein sequence ID" value="MYL64287.1"/>
    <property type="molecule type" value="Genomic_DNA"/>
</dbReference>
<dbReference type="Proteomes" id="UP000447833">
    <property type="component" value="Unassembled WGS sequence"/>
</dbReference>
<name>A0A845F0M8_9BACL</name>
<dbReference type="PANTHER" id="PTHR43833">
    <property type="entry name" value="POTASSIUM CHANNEL PROTEIN 2-RELATED-RELATED"/>
    <property type="match status" value="1"/>
</dbReference>
<dbReference type="InterPro" id="IPR006037">
    <property type="entry name" value="RCK_C"/>
</dbReference>
<dbReference type="SUPFAM" id="SSF51735">
    <property type="entry name" value="NAD(P)-binding Rossmann-fold domains"/>
    <property type="match status" value="1"/>
</dbReference>
<dbReference type="RefSeq" id="WP_160919759.1">
    <property type="nucleotide sequence ID" value="NZ_WMEY01000003.1"/>
</dbReference>
<protein>
    <submittedName>
        <fullName evidence="3">Potassium transporter Trk</fullName>
    </submittedName>
</protein>
<dbReference type="PROSITE" id="PS51201">
    <property type="entry name" value="RCK_N"/>
    <property type="match status" value="1"/>
</dbReference>
<dbReference type="GO" id="GO:0008324">
    <property type="term" value="F:monoatomic cation transmembrane transporter activity"/>
    <property type="evidence" value="ECO:0007669"/>
    <property type="project" value="InterPro"/>
</dbReference>
<dbReference type="InterPro" id="IPR003148">
    <property type="entry name" value="RCK_N"/>
</dbReference>
<dbReference type="Gene3D" id="3.40.50.720">
    <property type="entry name" value="NAD(P)-binding Rossmann-like Domain"/>
    <property type="match status" value="1"/>
</dbReference>
<comment type="caution">
    <text evidence="3">The sequence shown here is derived from an EMBL/GenBank/DDBJ whole genome shotgun (WGS) entry which is preliminary data.</text>
</comment>
<proteinExistence type="predicted"/>
<feature type="domain" description="RCK C-terminal" evidence="2">
    <location>
        <begin position="135"/>
        <end position="219"/>
    </location>
</feature>
<dbReference type="InterPro" id="IPR050721">
    <property type="entry name" value="Trk_Ktr_HKT_K-transport"/>
</dbReference>
<accession>A0A845F0M8</accession>
<dbReference type="SUPFAM" id="SSF116726">
    <property type="entry name" value="TrkA C-terminal domain-like"/>
    <property type="match status" value="1"/>
</dbReference>
<sequence length="219" mass="24494">MKKSFAIIGLGRFGGTLCKELNRRNVEVMGIDKNSQRVNEYSTYATQTLVLDATVEGNLQRIGIRNFDHVFVSHGDDLQSSILTTLLLKELGVKKVWVKAKNDYHHKVLEKIGADHIIHPESEMAKRVAHHVVSEKIIDYVELSDEYSIIEVIATQKISGKSLSKLDIRGRFGVTVVAIKKKDKNILVSPSAESTIDKEDVLVVIGNNENLERFEQAGV</sequence>
<evidence type="ECO:0000259" key="2">
    <source>
        <dbReference type="PROSITE" id="PS51202"/>
    </source>
</evidence>
<reference evidence="3 4" key="1">
    <citation type="submission" date="2019-11" db="EMBL/GenBank/DDBJ databases">
        <title>Genome sequences of 17 halophilic strains isolated from different environments.</title>
        <authorList>
            <person name="Furrow R.E."/>
        </authorList>
    </citation>
    <scope>NUCLEOTIDE SEQUENCE [LARGE SCALE GENOMIC DNA]</scope>
    <source>
        <strain evidence="3 4">22506_14_FS</strain>
    </source>
</reference>
<evidence type="ECO:0000313" key="3">
    <source>
        <dbReference type="EMBL" id="MYL64287.1"/>
    </source>
</evidence>